<dbReference type="GO" id="GO:0008775">
    <property type="term" value="F:acetate CoA-transferase activity"/>
    <property type="evidence" value="ECO:0007669"/>
    <property type="project" value="InterPro"/>
</dbReference>
<keyword evidence="6" id="KW-0614">Plasmid</keyword>
<dbReference type="GO" id="GO:0006083">
    <property type="term" value="P:acetate metabolic process"/>
    <property type="evidence" value="ECO:0007669"/>
    <property type="project" value="InterPro"/>
</dbReference>
<reference evidence="6 7" key="1">
    <citation type="submission" date="2018-07" db="EMBL/GenBank/DDBJ databases">
        <title>Rhizobium leguminosarum strain:ATCC 14479 Genome sequencing and assembly.</title>
        <authorList>
            <person name="Chakraborty R."/>
        </authorList>
    </citation>
    <scope>NUCLEOTIDE SEQUENCE [LARGE SCALE GENOMIC DNA]</scope>
    <source>
        <strain evidence="6 7">ATCC 14479</strain>
        <plasmid evidence="7">Plasmid unnamed1</plasmid>
    </source>
</reference>
<dbReference type="EMBL" id="CP030761">
    <property type="protein sequence ID" value="AXA42977.1"/>
    <property type="molecule type" value="Genomic_DNA"/>
</dbReference>
<dbReference type="InterPro" id="IPR026888">
    <property type="entry name" value="AcetylCoA_hyd_C"/>
</dbReference>
<feature type="binding site" evidence="3">
    <location>
        <position position="382"/>
    </location>
    <ligand>
        <name>CoA</name>
        <dbReference type="ChEBI" id="CHEBI:57287"/>
    </ligand>
</feature>
<dbReference type="PANTHER" id="PTHR43609:SF1">
    <property type="entry name" value="ACETYL-COA HYDROLASE"/>
    <property type="match status" value="1"/>
</dbReference>
<feature type="active site" description="5-glutamyl coenzyme A thioester intermediate" evidence="2">
    <location>
        <position position="288"/>
    </location>
</feature>
<dbReference type="InterPro" id="IPR003702">
    <property type="entry name" value="ActCoA_hydro_N"/>
</dbReference>
<dbReference type="Gene3D" id="3.30.750.70">
    <property type="entry name" value="4-hydroxybutyrate coenzyme like domains"/>
    <property type="match status" value="1"/>
</dbReference>
<dbReference type="SUPFAM" id="SSF100950">
    <property type="entry name" value="NagB/RpiA/CoA transferase-like"/>
    <property type="match status" value="2"/>
</dbReference>
<evidence type="ECO:0000259" key="4">
    <source>
        <dbReference type="Pfam" id="PF02550"/>
    </source>
</evidence>
<evidence type="ECO:0000256" key="3">
    <source>
        <dbReference type="PIRSR" id="PIRSR617821-2"/>
    </source>
</evidence>
<feature type="binding site" evidence="3">
    <location>
        <position position="402"/>
    </location>
    <ligand>
        <name>CoA</name>
        <dbReference type="ChEBI" id="CHEBI:57287"/>
    </ligand>
</feature>
<feature type="binding site" evidence="3">
    <location>
        <position position="378"/>
    </location>
    <ligand>
        <name>CoA</name>
        <dbReference type="ChEBI" id="CHEBI:57287"/>
    </ligand>
</feature>
<dbReference type="AlphaFoldDB" id="A0A2Z4YNI1"/>
<dbReference type="GO" id="GO:0003986">
    <property type="term" value="F:acetyl-CoA hydrolase activity"/>
    <property type="evidence" value="ECO:0007669"/>
    <property type="project" value="TreeGrafter"/>
</dbReference>
<dbReference type="InterPro" id="IPR017821">
    <property type="entry name" value="Succinate_CoA_transferase"/>
</dbReference>
<dbReference type="FunFam" id="3.40.1080.20:FF:000001">
    <property type="entry name" value="Acetyl-CoA hydrolase Ach1"/>
    <property type="match status" value="1"/>
</dbReference>
<gene>
    <name evidence="6" type="ORF">DLJ82_5416</name>
</gene>
<evidence type="ECO:0000313" key="7">
    <source>
        <dbReference type="Proteomes" id="UP000251166"/>
    </source>
</evidence>
<protein>
    <submittedName>
        <fullName evidence="6">Succinate CoA transferase family protein</fullName>
        <ecNumber evidence="6">2.8.3.-</ecNumber>
    </submittedName>
</protein>
<dbReference type="NCBIfam" id="TIGR03458">
    <property type="entry name" value="YgfH_subfam"/>
    <property type="match status" value="1"/>
</dbReference>
<name>A0A2Z4YNI1_RHILE</name>
<dbReference type="InterPro" id="IPR038460">
    <property type="entry name" value="AcetylCoA_hyd_C_sf"/>
</dbReference>
<evidence type="ECO:0000313" key="6">
    <source>
        <dbReference type="EMBL" id="AXA42977.1"/>
    </source>
</evidence>
<dbReference type="RefSeq" id="WP_112907489.1">
    <property type="nucleotide sequence ID" value="NZ_CP030761.1"/>
</dbReference>
<keyword evidence="6" id="KW-0808">Transferase</keyword>
<dbReference type="Gene3D" id="3.40.1080.10">
    <property type="entry name" value="Glutaconate Coenzyme A-transferase"/>
    <property type="match status" value="1"/>
</dbReference>
<feature type="domain" description="Acetyl-CoA hydrolase/transferase C-terminal" evidence="5">
    <location>
        <begin position="327"/>
        <end position="463"/>
    </location>
</feature>
<evidence type="ECO:0000256" key="1">
    <source>
        <dbReference type="ARBA" id="ARBA00009632"/>
    </source>
</evidence>
<dbReference type="GO" id="GO:0006084">
    <property type="term" value="P:acetyl-CoA metabolic process"/>
    <property type="evidence" value="ECO:0007669"/>
    <property type="project" value="InterPro"/>
</dbReference>
<evidence type="ECO:0000256" key="2">
    <source>
        <dbReference type="PIRSR" id="PIRSR617821-1"/>
    </source>
</evidence>
<evidence type="ECO:0000259" key="5">
    <source>
        <dbReference type="Pfam" id="PF13336"/>
    </source>
</evidence>
<sequence>MFRDRLRSEKLWDRIVSADEAALLITDGMAVGMSGFTRAGEAKAVPLALAERARRDPLKITLMTGASLGHNLDRTLVEAHVIARRLPFQSDPVMREAINTGEVMFIDQHLSETVESLRSGQVPPVDVAVVEATAITEDGGIVPTTSVGNSASFAILAPKVIVEINLSQPEALEGLHDIYIPTKRPSREAIPIMAPDCRIGVPFIPIPAEKIAAIVVTQSSDSASAVEPPDAETNAIAGHLTEFLLHEVRRGRLTERLQPLQAGIGTIANAVLYGFAATPFHDLTLYSEVLQDSTFDLIDAGKLTFASGSSMTLSTERHRGVLSEIEHYKRRLVLRPQEISNHPEVIRRLGIIAINTALELDIYGNVNSTHVGGTQMMNGIGGSGDFARNAYMSIFVTKSLAKAGTISRVVPMVSHVDHTEHDVDILVTEIGLADLRGLAPRERAKVIIASCVHPSYRDMLADYYRRALLRGGHTPHLIEEALGWHDSLRRTGRMLP</sequence>
<dbReference type="Pfam" id="PF13336">
    <property type="entry name" value="AcetylCoA_hyd_C"/>
    <property type="match status" value="1"/>
</dbReference>
<accession>A0A2Z4YNI1</accession>
<dbReference type="PANTHER" id="PTHR43609">
    <property type="entry name" value="ACETYL-COA HYDROLASE"/>
    <property type="match status" value="1"/>
</dbReference>
<dbReference type="Proteomes" id="UP000251166">
    <property type="component" value="Plasmid unnamed1"/>
</dbReference>
<dbReference type="InterPro" id="IPR046433">
    <property type="entry name" value="ActCoA_hydro"/>
</dbReference>
<proteinExistence type="inferred from homology"/>
<dbReference type="InterPro" id="IPR037171">
    <property type="entry name" value="NagB/RpiA_transferase-like"/>
</dbReference>
<comment type="similarity">
    <text evidence="1">Belongs to the acetyl-CoA hydrolase/transferase family.</text>
</comment>
<feature type="domain" description="Acetyl-CoA hydrolase/transferase N-terminal" evidence="4">
    <location>
        <begin position="12"/>
        <end position="215"/>
    </location>
</feature>
<dbReference type="EC" id="2.8.3.-" evidence="6"/>
<organism evidence="6 7">
    <name type="scientific">Rhizobium leguminosarum</name>
    <dbReference type="NCBI Taxonomy" id="384"/>
    <lineage>
        <taxon>Bacteria</taxon>
        <taxon>Pseudomonadati</taxon>
        <taxon>Pseudomonadota</taxon>
        <taxon>Alphaproteobacteria</taxon>
        <taxon>Hyphomicrobiales</taxon>
        <taxon>Rhizobiaceae</taxon>
        <taxon>Rhizobium/Agrobacterium group</taxon>
        <taxon>Rhizobium</taxon>
    </lineage>
</organism>
<dbReference type="Pfam" id="PF02550">
    <property type="entry name" value="AcetylCoA_hydro"/>
    <property type="match status" value="1"/>
</dbReference>
<dbReference type="Gene3D" id="3.40.1080.20">
    <property type="entry name" value="Acetyl-CoA hydrolase/transferase C-terminal domain"/>
    <property type="match status" value="1"/>
</dbReference>
<geneLocation type="plasmid" evidence="6 7">
    <name>unnamed1</name>
</geneLocation>